<keyword evidence="2" id="KW-1133">Transmembrane helix</keyword>
<evidence type="ECO:0000313" key="3">
    <source>
        <dbReference type="EMBL" id="KRL37749.1"/>
    </source>
</evidence>
<gene>
    <name evidence="3" type="ORF">FD20_GL002591</name>
</gene>
<proteinExistence type="predicted"/>
<keyword evidence="1" id="KW-0175">Coiled coil</keyword>
<keyword evidence="2" id="KW-0812">Transmembrane</keyword>
<dbReference type="STRING" id="1423812.FD20_GL002591"/>
<accession>A0A0R1Q621</accession>
<dbReference type="Proteomes" id="UP000051155">
    <property type="component" value="Unassembled WGS sequence"/>
</dbReference>
<dbReference type="InterPro" id="IPR039076">
    <property type="entry name" value="DivIC"/>
</dbReference>
<sequence length="133" mass="15631">MAGEHKIKILNNDFFKLRKQQAKLQGRKLRVRRVRKRRIAAIVLVTVVITVILGYQIINTRLMANSLSNQTQTAKEKLNNVNKEQSDLKNKVKRLNEEDYLEKMIREKYYYSKKGETIYSFPNDKSNGSVDKK</sequence>
<feature type="coiled-coil region" evidence="1">
    <location>
        <begin position="64"/>
        <end position="98"/>
    </location>
</feature>
<dbReference type="PANTHER" id="PTHR40027:SF1">
    <property type="entry name" value="CELL DIVISION PROTEIN DIVIC"/>
    <property type="match status" value="1"/>
</dbReference>
<dbReference type="PATRIC" id="fig|1423812.3.peg.2749"/>
<dbReference type="OrthoDB" id="2151746at2"/>
<dbReference type="InterPro" id="IPR007060">
    <property type="entry name" value="FtsL/DivIC"/>
</dbReference>
<comment type="caution">
    <text evidence="3">The sequence shown here is derived from an EMBL/GenBank/DDBJ whole genome shotgun (WGS) entry which is preliminary data.</text>
</comment>
<dbReference type="AlphaFoldDB" id="A0A0R1Q621"/>
<dbReference type="RefSeq" id="WP_057736789.1">
    <property type="nucleotide sequence ID" value="NZ_AZEG01000009.1"/>
</dbReference>
<evidence type="ECO:0000256" key="2">
    <source>
        <dbReference type="SAM" id="Phobius"/>
    </source>
</evidence>
<organism evidence="3 4">
    <name type="scientific">Liquorilactobacillus uvarum DSM 19971</name>
    <dbReference type="NCBI Taxonomy" id="1423812"/>
    <lineage>
        <taxon>Bacteria</taxon>
        <taxon>Bacillati</taxon>
        <taxon>Bacillota</taxon>
        <taxon>Bacilli</taxon>
        <taxon>Lactobacillales</taxon>
        <taxon>Lactobacillaceae</taxon>
        <taxon>Liquorilactobacillus</taxon>
    </lineage>
</organism>
<feature type="transmembrane region" description="Helical" evidence="2">
    <location>
        <begin position="39"/>
        <end position="58"/>
    </location>
</feature>
<evidence type="ECO:0000313" key="4">
    <source>
        <dbReference type="Proteomes" id="UP000051155"/>
    </source>
</evidence>
<dbReference type="PANTHER" id="PTHR40027">
    <property type="entry name" value="CELL DIVISION PROTEIN DIVIC"/>
    <property type="match status" value="1"/>
</dbReference>
<evidence type="ECO:0000256" key="1">
    <source>
        <dbReference type="SAM" id="Coils"/>
    </source>
</evidence>
<dbReference type="GO" id="GO:0051301">
    <property type="term" value="P:cell division"/>
    <property type="evidence" value="ECO:0007669"/>
    <property type="project" value="InterPro"/>
</dbReference>
<dbReference type="EMBL" id="AZEG01000009">
    <property type="protein sequence ID" value="KRL37749.1"/>
    <property type="molecule type" value="Genomic_DNA"/>
</dbReference>
<protein>
    <recommendedName>
        <fullName evidence="5">Cell division protein DIVIC</fullName>
    </recommendedName>
</protein>
<dbReference type="Pfam" id="PF04977">
    <property type="entry name" value="DivIC"/>
    <property type="match status" value="1"/>
</dbReference>
<keyword evidence="4" id="KW-1185">Reference proteome</keyword>
<reference evidence="3 4" key="1">
    <citation type="journal article" date="2015" name="Genome Announc.">
        <title>Expanding the biotechnology potential of lactobacilli through comparative genomics of 213 strains and associated genera.</title>
        <authorList>
            <person name="Sun Z."/>
            <person name="Harris H.M."/>
            <person name="McCann A."/>
            <person name="Guo C."/>
            <person name="Argimon S."/>
            <person name="Zhang W."/>
            <person name="Yang X."/>
            <person name="Jeffery I.B."/>
            <person name="Cooney J.C."/>
            <person name="Kagawa T.F."/>
            <person name="Liu W."/>
            <person name="Song Y."/>
            <person name="Salvetti E."/>
            <person name="Wrobel A."/>
            <person name="Rasinkangas P."/>
            <person name="Parkhill J."/>
            <person name="Rea M.C."/>
            <person name="O'Sullivan O."/>
            <person name="Ritari J."/>
            <person name="Douillard F.P."/>
            <person name="Paul Ross R."/>
            <person name="Yang R."/>
            <person name="Briner A.E."/>
            <person name="Felis G.E."/>
            <person name="de Vos W.M."/>
            <person name="Barrangou R."/>
            <person name="Klaenhammer T.R."/>
            <person name="Caufield P.W."/>
            <person name="Cui Y."/>
            <person name="Zhang H."/>
            <person name="O'Toole P.W."/>
        </authorList>
    </citation>
    <scope>NUCLEOTIDE SEQUENCE [LARGE SCALE GENOMIC DNA]</scope>
    <source>
        <strain evidence="3 4">DSM 19971</strain>
    </source>
</reference>
<evidence type="ECO:0008006" key="5">
    <source>
        <dbReference type="Google" id="ProtNLM"/>
    </source>
</evidence>
<name>A0A0R1Q621_9LACO</name>
<keyword evidence="2" id="KW-0472">Membrane</keyword>